<dbReference type="AlphaFoldDB" id="A0A080LU20"/>
<dbReference type="Proteomes" id="UP000020077">
    <property type="component" value="Unassembled WGS sequence"/>
</dbReference>
<evidence type="ECO:0000313" key="3">
    <source>
        <dbReference type="Proteomes" id="UP000020077"/>
    </source>
</evidence>
<sequence>MGKIRQGNKEQKKQPLLTPKEKRSAKQAEKRATDIVPLVSR</sequence>
<name>A0A080LU20_9PROT</name>
<evidence type="ECO:0000313" key="2">
    <source>
        <dbReference type="EMBL" id="KFB71105.1"/>
    </source>
</evidence>
<feature type="region of interest" description="Disordered" evidence="1">
    <location>
        <begin position="1"/>
        <end position="41"/>
    </location>
</feature>
<evidence type="ECO:0000256" key="1">
    <source>
        <dbReference type="SAM" id="MobiDB-lite"/>
    </source>
</evidence>
<proteinExistence type="predicted"/>
<organism evidence="2 3">
    <name type="scientific">Candidatus Accumulibacter phosphatis</name>
    <dbReference type="NCBI Taxonomy" id="327160"/>
    <lineage>
        <taxon>Bacteria</taxon>
        <taxon>Pseudomonadati</taxon>
        <taxon>Pseudomonadota</taxon>
        <taxon>Betaproteobacteria</taxon>
        <taxon>Candidatus Accumulibacter</taxon>
    </lineage>
</organism>
<accession>A0A080LU20</accession>
<protein>
    <submittedName>
        <fullName evidence="2">Uncharacterized protein</fullName>
    </submittedName>
</protein>
<dbReference type="EMBL" id="JDVG02000596">
    <property type="protein sequence ID" value="KFB71105.1"/>
    <property type="molecule type" value="Genomic_DNA"/>
</dbReference>
<gene>
    <name evidence="2" type="ORF">AW09_003786</name>
</gene>
<feature type="compositionally biased region" description="Basic and acidic residues" evidence="1">
    <location>
        <begin position="7"/>
        <end position="33"/>
    </location>
</feature>
<comment type="caution">
    <text evidence="2">The sequence shown here is derived from an EMBL/GenBank/DDBJ whole genome shotgun (WGS) entry which is preliminary data.</text>
</comment>
<reference evidence="2 3" key="1">
    <citation type="submission" date="2014-02" db="EMBL/GenBank/DDBJ databases">
        <title>Expanding our view of genomic diversity in Candidatus Accumulibacter clades.</title>
        <authorList>
            <person name="Skennerton C.T."/>
            <person name="Barr J.J."/>
            <person name="Slater F.R."/>
            <person name="Bond P.L."/>
            <person name="Tyson G.W."/>
        </authorList>
    </citation>
    <scope>NUCLEOTIDE SEQUENCE [LARGE SCALE GENOMIC DNA]</scope>
    <source>
        <strain evidence="3">BA-91</strain>
    </source>
</reference>